<evidence type="ECO:0000256" key="1">
    <source>
        <dbReference type="SAM" id="MobiDB-lite"/>
    </source>
</evidence>
<feature type="region of interest" description="Disordered" evidence="1">
    <location>
        <begin position="928"/>
        <end position="963"/>
    </location>
</feature>
<feature type="compositionally biased region" description="Acidic residues" evidence="1">
    <location>
        <begin position="104"/>
        <end position="126"/>
    </location>
</feature>
<feature type="compositionally biased region" description="Polar residues" evidence="1">
    <location>
        <begin position="928"/>
        <end position="944"/>
    </location>
</feature>
<dbReference type="AlphaFoldDB" id="A0A9P6N1X2"/>
<keyword evidence="3" id="KW-1185">Reference proteome</keyword>
<reference evidence="2" key="1">
    <citation type="journal article" date="2020" name="Fungal Divers.">
        <title>Resolving the Mortierellaceae phylogeny through synthesis of multi-gene phylogenetics and phylogenomics.</title>
        <authorList>
            <person name="Vandepol N."/>
            <person name="Liber J."/>
            <person name="Desiro A."/>
            <person name="Na H."/>
            <person name="Kennedy M."/>
            <person name="Barry K."/>
            <person name="Grigoriev I.V."/>
            <person name="Miller A.N."/>
            <person name="O'Donnell K."/>
            <person name="Stajich J.E."/>
            <person name="Bonito G."/>
        </authorList>
    </citation>
    <scope>NUCLEOTIDE SEQUENCE</scope>
    <source>
        <strain evidence="2">NRRL 2769</strain>
    </source>
</reference>
<comment type="caution">
    <text evidence="2">The sequence shown here is derived from an EMBL/GenBank/DDBJ whole genome shotgun (WGS) entry which is preliminary data.</text>
</comment>
<dbReference type="OrthoDB" id="2448993at2759"/>
<organism evidence="2 3">
    <name type="scientific">Entomortierella chlamydospora</name>
    <dbReference type="NCBI Taxonomy" id="101097"/>
    <lineage>
        <taxon>Eukaryota</taxon>
        <taxon>Fungi</taxon>
        <taxon>Fungi incertae sedis</taxon>
        <taxon>Mucoromycota</taxon>
        <taxon>Mortierellomycotina</taxon>
        <taxon>Mortierellomycetes</taxon>
        <taxon>Mortierellales</taxon>
        <taxon>Mortierellaceae</taxon>
        <taxon>Entomortierella</taxon>
    </lineage>
</organism>
<feature type="compositionally biased region" description="Basic and acidic residues" evidence="1">
    <location>
        <begin position="50"/>
        <end position="62"/>
    </location>
</feature>
<feature type="compositionally biased region" description="Basic residues" evidence="1">
    <location>
        <begin position="1"/>
        <end position="10"/>
    </location>
</feature>
<dbReference type="Proteomes" id="UP000703661">
    <property type="component" value="Unassembled WGS sequence"/>
</dbReference>
<name>A0A9P6N1X2_9FUNG</name>
<sequence length="963" mass="108192">MARFITKRSRANPFPSQVPQSSQISASTLTQSANLDANQGKGKRNTKRSTLTEDGHDDELDHAAGCGSQAGRSGDSGGDSSGDSDGDSSNVSGGESTESSEGHSDDDEDRYDDEDEDDEDDDDEYEENYKDDVGRYEQSSTFQDCGDSRHSRNGKSSEHSDSSGSEVNRFDDDYVAENTDPDWEDPDSFRSEFPDIIPDEQYHPEHPFVRSRIDGLYFDLANSREPYAFSSPYSIRTTNVQQLVDQLIRSHLPQFWRYRERDQTLSRFSGMTPKNTRPHRNAMLATCVDCGFKFHKQPLYDSPATERYDQRKARKLVIRNSNDEKRRSPWKERKALKAVELFVNLKGGPIRSDSFSRADIDNILNNNRRAKDYDGNLDYIGLKEEGHPVDCPRNRSSKKHGTKLHFGWEIVLGHDHSAIPTFPNANADNFLMDKGPYYPVRSLLASFAHLLPRGQTLPQNQMRKLFTYFIWHRWFDCDIQAITIRKGYRELWPLFILRDEEPELTTEEVARFRQRNSSKGQIKHQGKKQKTVGGSGSSTADSQTSPSSSEQSSTGKSKRRATPEELAAKERARLLSMEQRFTTLFNIGLRNHGVHSESRHLSVQEQVRRAKENDRGWILGYSEHLRNNIQNLEDRGDGEAGHKAKIIHKIFEYTARAKDTPTGLHPLIKYMTNPNLTRPNERDALEALSRRFDQLSKRAEARREQLGFVMPEYMTPRTKSNKAAETKVNPNTKMSLKRSRTMSFPVNEEETSRSVKLPKVINPTINTTPPAFTAPHHVPLASQNDSNSDIVHSAQAPREDFSYLNVPSQARRNDEMLMENLSAVNYPFQAAFMTDSEVPLSSSVTQNVHGQLNVSIETMHSQPQAGFLYNNPSADACQGLDINAFLGFGNNSLGSFAVAPSSGPSTAFNQNIIPTMMHPHQTEIPEANVSTGMESKSASNTASAAGSRKGVDAETDAGAGDNR</sequence>
<gene>
    <name evidence="2" type="ORF">BGZ80_003499</name>
</gene>
<evidence type="ECO:0000313" key="3">
    <source>
        <dbReference type="Proteomes" id="UP000703661"/>
    </source>
</evidence>
<feature type="compositionally biased region" description="Polar residues" evidence="1">
    <location>
        <begin position="14"/>
        <end position="37"/>
    </location>
</feature>
<proteinExistence type="predicted"/>
<feature type="compositionally biased region" description="Low complexity" evidence="1">
    <location>
        <begin position="81"/>
        <end position="99"/>
    </location>
</feature>
<feature type="compositionally biased region" description="Basic residues" evidence="1">
    <location>
        <begin position="512"/>
        <end position="530"/>
    </location>
</feature>
<feature type="compositionally biased region" description="Low complexity" evidence="1">
    <location>
        <begin position="537"/>
        <end position="555"/>
    </location>
</feature>
<feature type="region of interest" description="Disordered" evidence="1">
    <location>
        <begin position="512"/>
        <end position="565"/>
    </location>
</feature>
<accession>A0A9P6N1X2</accession>
<protein>
    <submittedName>
        <fullName evidence="2">Uncharacterized protein</fullName>
    </submittedName>
</protein>
<feature type="compositionally biased region" description="Basic and acidic residues" evidence="1">
    <location>
        <begin position="146"/>
        <end position="161"/>
    </location>
</feature>
<evidence type="ECO:0000313" key="2">
    <source>
        <dbReference type="EMBL" id="KAG0020829.1"/>
    </source>
</evidence>
<feature type="region of interest" description="Disordered" evidence="1">
    <location>
        <begin position="1"/>
        <end position="169"/>
    </location>
</feature>
<dbReference type="EMBL" id="JAAAID010000193">
    <property type="protein sequence ID" value="KAG0020829.1"/>
    <property type="molecule type" value="Genomic_DNA"/>
</dbReference>